<dbReference type="AlphaFoldDB" id="A0ABD0YYX6"/>
<dbReference type="PANTHER" id="PTHR11161:SF72">
    <property type="entry name" value="FI21449P1"/>
    <property type="match status" value="1"/>
</dbReference>
<evidence type="ECO:0000256" key="1">
    <source>
        <dbReference type="SAM" id="Phobius"/>
    </source>
</evidence>
<dbReference type="InterPro" id="IPR052728">
    <property type="entry name" value="O2_lipid_transport_reg"/>
</dbReference>
<organism evidence="3 4">
    <name type="scientific">Ranatra chinensis</name>
    <dbReference type="NCBI Taxonomy" id="642074"/>
    <lineage>
        <taxon>Eukaryota</taxon>
        <taxon>Metazoa</taxon>
        <taxon>Ecdysozoa</taxon>
        <taxon>Arthropoda</taxon>
        <taxon>Hexapoda</taxon>
        <taxon>Insecta</taxon>
        <taxon>Pterygota</taxon>
        <taxon>Neoptera</taxon>
        <taxon>Paraneoptera</taxon>
        <taxon>Hemiptera</taxon>
        <taxon>Heteroptera</taxon>
        <taxon>Panheteroptera</taxon>
        <taxon>Nepomorpha</taxon>
        <taxon>Nepidae</taxon>
        <taxon>Ranatrinae</taxon>
        <taxon>Ranatra</taxon>
    </lineage>
</organism>
<sequence>MMAFSARKNLLTICDKTVGDDTIPTIHGLRSISMGWVILGHTCIVSFKYSDNMSYRLLMEKEFLFQAINNGPYSVDTFFFISGLLVSFLYFRTTAKHDINKLTKSTGLTSNFLEFVGMIVYRFCRLTTPYFFILGVVQVAMKWFNSNSLFEPPSTDHINCPKYWWRNLLYINTLFPVKDMCMLWSWYLADDTQFYILGAVLLIMAVKHFWTSFGLLITFLISSWATTAYIAYTNMHIPNEDDPLALFDKIYDKPWTRLGPYLVGMAVGWILFKTDCKIHMKKVTVVLGWLISISVLAFLVFGLYGSKIGRVSGAAYSSMSHTAWALGLAWIVIACSTGYGGYVTKLLSWSLLYPFSRVTYCAYLVHPIVIRFTAMRLDSPVHLGFDMVVSNISFINSKN</sequence>
<feature type="transmembrane region" description="Helical" evidence="1">
    <location>
        <begin position="70"/>
        <end position="91"/>
    </location>
</feature>
<keyword evidence="1" id="KW-0472">Membrane</keyword>
<feature type="domain" description="Acyltransferase 3" evidence="2">
    <location>
        <begin position="26"/>
        <end position="380"/>
    </location>
</feature>
<dbReference type="Proteomes" id="UP001558652">
    <property type="component" value="Unassembled WGS sequence"/>
</dbReference>
<dbReference type="PANTHER" id="PTHR11161">
    <property type="entry name" value="O-ACYLTRANSFERASE"/>
    <property type="match status" value="1"/>
</dbReference>
<feature type="transmembrane region" description="Helical" evidence="1">
    <location>
        <begin position="255"/>
        <end position="272"/>
    </location>
</feature>
<reference evidence="3 4" key="1">
    <citation type="submission" date="2024-07" db="EMBL/GenBank/DDBJ databases">
        <title>Chromosome-level genome assembly of the water stick insect Ranatra chinensis (Heteroptera: Nepidae).</title>
        <authorList>
            <person name="Liu X."/>
        </authorList>
    </citation>
    <scope>NUCLEOTIDE SEQUENCE [LARGE SCALE GENOMIC DNA]</scope>
    <source>
        <strain evidence="3">Cailab_2021Rc</strain>
        <tissue evidence="3">Muscle</tissue>
    </source>
</reference>
<dbReference type="InterPro" id="IPR002656">
    <property type="entry name" value="Acyl_transf_3_dom"/>
</dbReference>
<comment type="caution">
    <text evidence="3">The sequence shown here is derived from an EMBL/GenBank/DDBJ whole genome shotgun (WGS) entry which is preliminary data.</text>
</comment>
<feature type="transmembrane region" description="Helical" evidence="1">
    <location>
        <begin position="184"/>
        <end position="206"/>
    </location>
</feature>
<keyword evidence="1" id="KW-1133">Transmembrane helix</keyword>
<feature type="transmembrane region" description="Helical" evidence="1">
    <location>
        <begin position="324"/>
        <end position="343"/>
    </location>
</feature>
<gene>
    <name evidence="3" type="ORF">AAG570_011468</name>
</gene>
<accession>A0ABD0YYX6</accession>
<feature type="transmembrane region" description="Helical" evidence="1">
    <location>
        <begin position="284"/>
        <end position="304"/>
    </location>
</feature>
<keyword evidence="1" id="KW-0812">Transmembrane</keyword>
<dbReference type="Pfam" id="PF01757">
    <property type="entry name" value="Acyl_transf_3"/>
    <property type="match status" value="1"/>
</dbReference>
<evidence type="ECO:0000259" key="2">
    <source>
        <dbReference type="Pfam" id="PF01757"/>
    </source>
</evidence>
<dbReference type="EMBL" id="JBFDAA010000006">
    <property type="protein sequence ID" value="KAL1131857.1"/>
    <property type="molecule type" value="Genomic_DNA"/>
</dbReference>
<name>A0ABD0YYX6_9HEMI</name>
<proteinExistence type="predicted"/>
<protein>
    <recommendedName>
        <fullName evidence="2">Acyltransferase 3 domain-containing protein</fullName>
    </recommendedName>
</protein>
<feature type="transmembrane region" description="Helical" evidence="1">
    <location>
        <begin position="112"/>
        <end position="141"/>
    </location>
</feature>
<evidence type="ECO:0000313" key="4">
    <source>
        <dbReference type="Proteomes" id="UP001558652"/>
    </source>
</evidence>
<evidence type="ECO:0000313" key="3">
    <source>
        <dbReference type="EMBL" id="KAL1131857.1"/>
    </source>
</evidence>
<keyword evidence="4" id="KW-1185">Reference proteome</keyword>
<feature type="transmembrane region" description="Helical" evidence="1">
    <location>
        <begin position="213"/>
        <end position="235"/>
    </location>
</feature>